<dbReference type="GeneID" id="20243338"/>
<dbReference type="KEGG" id="lgi:LOTGIDRAFT_175699"/>
<dbReference type="PANTHER" id="PTHR19134">
    <property type="entry name" value="RECEPTOR-TYPE TYROSINE-PROTEIN PHOSPHATASE"/>
    <property type="match status" value="1"/>
</dbReference>
<dbReference type="InterPro" id="IPR029021">
    <property type="entry name" value="Prot-tyrosine_phosphatase-like"/>
</dbReference>
<proteinExistence type="predicted"/>
<organism evidence="2 3">
    <name type="scientific">Lottia gigantea</name>
    <name type="common">Giant owl limpet</name>
    <dbReference type="NCBI Taxonomy" id="225164"/>
    <lineage>
        <taxon>Eukaryota</taxon>
        <taxon>Metazoa</taxon>
        <taxon>Spiralia</taxon>
        <taxon>Lophotrochozoa</taxon>
        <taxon>Mollusca</taxon>
        <taxon>Gastropoda</taxon>
        <taxon>Patellogastropoda</taxon>
        <taxon>Lottioidea</taxon>
        <taxon>Lottiidae</taxon>
        <taxon>Lottia</taxon>
    </lineage>
</organism>
<gene>
    <name evidence="2" type="ORF">LOTGIDRAFT_175699</name>
</gene>
<sequence length="181" mass="20450">MGSGEMGLIGGALGRSEMGRGDMGINPTNPSFLASFLYCSTNSARLMIMRSAYENSSDYINAVYLPILSFRFGPQSYKKKRGYIATQTPLPNTVEDFWLMVLNSETKVIIALDDKKENNVGEYIPKTEIKYGEVMIKRGKEDKNSHGYYDVISCEISQESRNGSRTYSKKYQQKYSVFMGF</sequence>
<evidence type="ECO:0000313" key="3">
    <source>
        <dbReference type="Proteomes" id="UP000030746"/>
    </source>
</evidence>
<keyword evidence="3" id="KW-1185">Reference proteome</keyword>
<dbReference type="STRING" id="225164.V3ZM79"/>
<name>V3ZM79_LOTGI</name>
<dbReference type="SUPFAM" id="SSF52799">
    <property type="entry name" value="(Phosphotyrosine protein) phosphatases II"/>
    <property type="match status" value="1"/>
</dbReference>
<dbReference type="PANTHER" id="PTHR19134:SF559">
    <property type="entry name" value="TYROSINE-PROTEIN PHOSPHATASE DOMAIN-CONTAINING PROTEIN"/>
    <property type="match status" value="1"/>
</dbReference>
<accession>V3ZM79</accession>
<protein>
    <recommendedName>
        <fullName evidence="1">Tyrosine-protein phosphatase domain-containing protein</fullName>
    </recommendedName>
</protein>
<dbReference type="CTD" id="20243338"/>
<evidence type="ECO:0000313" key="2">
    <source>
        <dbReference type="EMBL" id="ESO92468.1"/>
    </source>
</evidence>
<dbReference type="Gene3D" id="3.90.190.10">
    <property type="entry name" value="Protein tyrosine phosphatase superfamily"/>
    <property type="match status" value="1"/>
</dbReference>
<feature type="domain" description="Tyrosine-protein phosphatase" evidence="1">
    <location>
        <begin position="38"/>
        <end position="148"/>
    </location>
</feature>
<dbReference type="PRINTS" id="PR00700">
    <property type="entry name" value="PRTYPHPHTASE"/>
</dbReference>
<dbReference type="AlphaFoldDB" id="V3ZM79"/>
<dbReference type="InterPro" id="IPR000242">
    <property type="entry name" value="PTP_cat"/>
</dbReference>
<dbReference type="GO" id="GO:0004725">
    <property type="term" value="F:protein tyrosine phosphatase activity"/>
    <property type="evidence" value="ECO:0007669"/>
    <property type="project" value="InterPro"/>
</dbReference>
<dbReference type="RefSeq" id="XP_009056843.1">
    <property type="nucleotide sequence ID" value="XM_009058595.1"/>
</dbReference>
<dbReference type="Proteomes" id="UP000030746">
    <property type="component" value="Unassembled WGS sequence"/>
</dbReference>
<dbReference type="InterPro" id="IPR050348">
    <property type="entry name" value="Protein-Tyr_Phosphatase"/>
</dbReference>
<dbReference type="Pfam" id="PF00102">
    <property type="entry name" value="Y_phosphatase"/>
    <property type="match status" value="1"/>
</dbReference>
<dbReference type="PROSITE" id="PS50055">
    <property type="entry name" value="TYR_PHOSPHATASE_PTP"/>
    <property type="match status" value="1"/>
</dbReference>
<evidence type="ECO:0000259" key="1">
    <source>
        <dbReference type="PROSITE" id="PS50055"/>
    </source>
</evidence>
<reference evidence="2 3" key="1">
    <citation type="journal article" date="2013" name="Nature">
        <title>Insights into bilaterian evolution from three spiralian genomes.</title>
        <authorList>
            <person name="Simakov O."/>
            <person name="Marletaz F."/>
            <person name="Cho S.J."/>
            <person name="Edsinger-Gonzales E."/>
            <person name="Havlak P."/>
            <person name="Hellsten U."/>
            <person name="Kuo D.H."/>
            <person name="Larsson T."/>
            <person name="Lv J."/>
            <person name="Arendt D."/>
            <person name="Savage R."/>
            <person name="Osoegawa K."/>
            <person name="de Jong P."/>
            <person name="Grimwood J."/>
            <person name="Chapman J.A."/>
            <person name="Shapiro H."/>
            <person name="Aerts A."/>
            <person name="Otillar R.P."/>
            <person name="Terry A.Y."/>
            <person name="Boore J.L."/>
            <person name="Grigoriev I.V."/>
            <person name="Lindberg D.R."/>
            <person name="Seaver E.C."/>
            <person name="Weisblat D.A."/>
            <person name="Putnam N.H."/>
            <person name="Rokhsar D.S."/>
        </authorList>
    </citation>
    <scope>NUCLEOTIDE SEQUENCE [LARGE SCALE GENOMIC DNA]</scope>
</reference>
<dbReference type="OrthoDB" id="9979034at2759"/>
<dbReference type="EMBL" id="KB202087">
    <property type="protein sequence ID" value="ESO92468.1"/>
    <property type="molecule type" value="Genomic_DNA"/>
</dbReference>
<dbReference type="HOGENOM" id="CLU_1490640_0_0_1"/>